<evidence type="ECO:0000313" key="2">
    <source>
        <dbReference type="Proteomes" id="UP000199632"/>
    </source>
</evidence>
<accession>A0A1H3TWH1</accession>
<organism evidence="1 2">
    <name type="scientific">Asanoa ishikariensis</name>
    <dbReference type="NCBI Taxonomy" id="137265"/>
    <lineage>
        <taxon>Bacteria</taxon>
        <taxon>Bacillati</taxon>
        <taxon>Actinomycetota</taxon>
        <taxon>Actinomycetes</taxon>
        <taxon>Micromonosporales</taxon>
        <taxon>Micromonosporaceae</taxon>
        <taxon>Asanoa</taxon>
    </lineage>
</organism>
<reference evidence="2" key="1">
    <citation type="submission" date="2016-10" db="EMBL/GenBank/DDBJ databases">
        <authorList>
            <person name="Varghese N."/>
            <person name="Submissions S."/>
        </authorList>
    </citation>
    <scope>NUCLEOTIDE SEQUENCE [LARGE SCALE GENOMIC DNA]</scope>
    <source>
        <strain evidence="2">DSM 44718</strain>
    </source>
</reference>
<dbReference type="Proteomes" id="UP000199632">
    <property type="component" value="Unassembled WGS sequence"/>
</dbReference>
<protein>
    <submittedName>
        <fullName evidence="1">Uncharacterized protein</fullName>
    </submittedName>
</protein>
<dbReference type="OrthoDB" id="6099217at2"/>
<proteinExistence type="predicted"/>
<name>A0A1H3TWH1_9ACTN</name>
<keyword evidence="2" id="KW-1185">Reference proteome</keyword>
<dbReference type="STRING" id="137265.SAMN05421684_6507"/>
<dbReference type="AlphaFoldDB" id="A0A1H3TWH1"/>
<gene>
    <name evidence="1" type="ORF">SAMN05421684_6507</name>
</gene>
<sequence>MSESAAEWAAAQLAAVRDDPRRRIELLARTYLGPFGHAPKHLPFRRAALSFMRWQAGRGVLNPGTGSRWWRSVNDRLIRDGCEAMARSGGRAGAISDPTVDQWTAFIDEPTAGNWYRAHNASIVAGYLDSRHLAEAEPAPERFFLNVVLLRVLYTHALVSAPKLALGPFAVLGKTVGDPRLGGAGVFLSLRRVLPDRYPADDELQSYLDHENRLGRLLDYGVIQPRLQRLYEWSARELDQPGLCELVRDGNPTYAWSYDDRHVWVAPTNTVHRVLRRLTRPGD</sequence>
<dbReference type="RefSeq" id="WP_090800365.1">
    <property type="nucleotide sequence ID" value="NZ_BOND01000024.1"/>
</dbReference>
<evidence type="ECO:0000313" key="1">
    <source>
        <dbReference type="EMBL" id="SDZ54593.1"/>
    </source>
</evidence>
<dbReference type="EMBL" id="FNQB01000003">
    <property type="protein sequence ID" value="SDZ54593.1"/>
    <property type="molecule type" value="Genomic_DNA"/>
</dbReference>